<gene>
    <name evidence="3" type="ORF">J4E96_18480</name>
</gene>
<evidence type="ECO:0000259" key="2">
    <source>
        <dbReference type="PROSITE" id="PS50937"/>
    </source>
</evidence>
<dbReference type="Proteomes" id="UP000663937">
    <property type="component" value="Chromosome"/>
</dbReference>
<dbReference type="KEGG" id="psic:J4E96_18480"/>
<dbReference type="SUPFAM" id="SSF55136">
    <property type="entry name" value="Probable bacterial effector-binding domain"/>
    <property type="match status" value="1"/>
</dbReference>
<proteinExistence type="predicted"/>
<evidence type="ECO:0000313" key="3">
    <source>
        <dbReference type="EMBL" id="QTE29240.1"/>
    </source>
</evidence>
<dbReference type="PROSITE" id="PS50937">
    <property type="entry name" value="HTH_MERR_2"/>
    <property type="match status" value="1"/>
</dbReference>
<dbReference type="Gene3D" id="1.10.1660.10">
    <property type="match status" value="1"/>
</dbReference>
<dbReference type="InterPro" id="IPR029442">
    <property type="entry name" value="GyrI-like"/>
</dbReference>
<feature type="domain" description="HTH merR-type" evidence="2">
    <location>
        <begin position="10"/>
        <end position="80"/>
    </location>
</feature>
<dbReference type="Pfam" id="PF13411">
    <property type="entry name" value="MerR_1"/>
    <property type="match status" value="1"/>
</dbReference>
<dbReference type="InterPro" id="IPR011256">
    <property type="entry name" value="Reg_factor_effector_dom_sf"/>
</dbReference>
<protein>
    <submittedName>
        <fullName evidence="3">MerR family transcriptional regulator</fullName>
    </submittedName>
</protein>
<dbReference type="CDD" id="cd01107">
    <property type="entry name" value="HTH_BmrR"/>
    <property type="match status" value="1"/>
</dbReference>
<dbReference type="EMBL" id="CP071868">
    <property type="protein sequence ID" value="QTE29240.1"/>
    <property type="molecule type" value="Genomic_DNA"/>
</dbReference>
<organism evidence="3 4">
    <name type="scientific">Pengzhenrongella sicca</name>
    <dbReference type="NCBI Taxonomy" id="2819238"/>
    <lineage>
        <taxon>Bacteria</taxon>
        <taxon>Bacillati</taxon>
        <taxon>Actinomycetota</taxon>
        <taxon>Actinomycetes</taxon>
        <taxon>Micrococcales</taxon>
        <taxon>Pengzhenrongella</taxon>
    </lineage>
</organism>
<dbReference type="InterPro" id="IPR010499">
    <property type="entry name" value="AraC_E-bd"/>
</dbReference>
<dbReference type="PROSITE" id="PS00552">
    <property type="entry name" value="HTH_MERR_1"/>
    <property type="match status" value="1"/>
</dbReference>
<dbReference type="PANTHER" id="PTHR30204:SF97">
    <property type="entry name" value="MERR FAMILY REGULATORY PROTEIN"/>
    <property type="match status" value="1"/>
</dbReference>
<keyword evidence="4" id="KW-1185">Reference proteome</keyword>
<name>A0A8A4ZB78_9MICO</name>
<dbReference type="GO" id="GO:0003700">
    <property type="term" value="F:DNA-binding transcription factor activity"/>
    <property type="evidence" value="ECO:0007669"/>
    <property type="project" value="InterPro"/>
</dbReference>
<dbReference type="SMART" id="SM00422">
    <property type="entry name" value="HTH_MERR"/>
    <property type="match status" value="1"/>
</dbReference>
<dbReference type="GO" id="GO:0003677">
    <property type="term" value="F:DNA binding"/>
    <property type="evidence" value="ECO:0007669"/>
    <property type="project" value="UniProtKB-KW"/>
</dbReference>
<dbReference type="RefSeq" id="WP_227423508.1">
    <property type="nucleotide sequence ID" value="NZ_CP071868.1"/>
</dbReference>
<dbReference type="Pfam" id="PF06445">
    <property type="entry name" value="GyrI-like"/>
    <property type="match status" value="1"/>
</dbReference>
<dbReference type="SMART" id="SM00871">
    <property type="entry name" value="AraC_E_bind"/>
    <property type="match status" value="1"/>
</dbReference>
<sequence>MGMPSTGGRLLSIGEFSRLSRISVRMLRHYDEHGVLPPTRTDPGSGYRFYSADLLRTSARICALRDVGLGVAELAACVPLLDEPALLRAVLQEQRARLEVDAAAVASRIRKVVHLIDSLEAPAMSIDTNQPTEIIQRDLPARIVAAVRDTIGDYSAEGLLWQRLMSGLPATGARVAERPLVAAVFHDESFVESDADVEVQIDVTGPFESAAGVRCVEVPALRVAQATLHGSYDGIGSAVEALGRWIGEHDYAIAGPMLNVYVVGPPQEPDPASWLTEVCVPIHKA</sequence>
<dbReference type="AlphaFoldDB" id="A0A8A4ZB78"/>
<dbReference type="Gene3D" id="3.20.80.10">
    <property type="entry name" value="Regulatory factor, effector binding domain"/>
    <property type="match status" value="1"/>
</dbReference>
<reference evidence="3" key="1">
    <citation type="submission" date="2021-03" db="EMBL/GenBank/DDBJ databases">
        <title>Pengzhenrongella sicca gen. nov., sp. nov., a new member of suborder Micrococcineae isolated from High-Arctic tundra soil.</title>
        <authorList>
            <person name="Peng F."/>
        </authorList>
    </citation>
    <scope>NUCLEOTIDE SEQUENCE</scope>
    <source>
        <strain evidence="3">LRZ-2</strain>
    </source>
</reference>
<evidence type="ECO:0000313" key="4">
    <source>
        <dbReference type="Proteomes" id="UP000663937"/>
    </source>
</evidence>
<dbReference type="PANTHER" id="PTHR30204">
    <property type="entry name" value="REDOX-CYCLING DRUG-SENSING TRANSCRIPTIONAL ACTIVATOR SOXR"/>
    <property type="match status" value="1"/>
</dbReference>
<evidence type="ECO:0000256" key="1">
    <source>
        <dbReference type="ARBA" id="ARBA00023125"/>
    </source>
</evidence>
<accession>A0A8A4ZB78</accession>
<keyword evidence="1" id="KW-0238">DNA-binding</keyword>
<dbReference type="SUPFAM" id="SSF46955">
    <property type="entry name" value="Putative DNA-binding domain"/>
    <property type="match status" value="1"/>
</dbReference>
<dbReference type="InterPro" id="IPR009061">
    <property type="entry name" value="DNA-bd_dom_put_sf"/>
</dbReference>
<dbReference type="InterPro" id="IPR000551">
    <property type="entry name" value="MerR-type_HTH_dom"/>
</dbReference>
<dbReference type="InterPro" id="IPR047057">
    <property type="entry name" value="MerR_fam"/>
</dbReference>